<keyword evidence="5 7" id="KW-0808">Transferase</keyword>
<dbReference type="Pfam" id="PF00534">
    <property type="entry name" value="Glycos_transf_1"/>
    <property type="match status" value="1"/>
</dbReference>
<dbReference type="GO" id="GO:0004373">
    <property type="term" value="F:alpha-1,4-glucan glucosyltransferase (UDP-glucose donor) activity"/>
    <property type="evidence" value="ECO:0007669"/>
    <property type="project" value="InterPro"/>
</dbReference>
<dbReference type="InterPro" id="IPR013534">
    <property type="entry name" value="Starch_synth_cat_dom"/>
</dbReference>
<dbReference type="Gene3D" id="3.40.50.2000">
    <property type="entry name" value="Glycogen Phosphorylase B"/>
    <property type="match status" value="2"/>
</dbReference>
<comment type="function">
    <text evidence="2 7">Synthesizes alpha-1,4-glucan chains using ADP-glucose.</text>
</comment>
<sequence length="498" mass="56794">MKPLKIIHIVSEVDPFSKSGGLADVARSLPKALKRLGHEITIVTPLYGQIIDKKKHQLELMEKDIKLYPNGDDGGNGNGETVIVNYWRGYLMNGLPVYFIENEKYFSGRKTLYGSTHENARFMLFNVAALRLISMRELNPDIIHCHDWHAGLVPYFIKNNFPYAAKLQNAKTVYTIHNLAYQMGMNWWDVPRAHKDFGTVKLPAFGDPKLSYVNFAKRAIMSANIVNAVSEHYAEEILTPKFGQDLHRILQNRREKLFGIINGIDYKDYNPATDPGLKKNYSTRTIKSGKIHNKKWLQTKFGLPVNAYVPIIAMTSRIVFQKGFELILNIAEEIMRLKLQFIVIGSGDKNYINEMQKLAKHNDKFVIIPSHAENQKYETLIYAGADMLLLPSHHEPCGLNQLIAMRYGCVPIVHRVGGLSDTVANYNPTDKSGNGFVFDNFGAYELYGAIVRALELFKDKKQWRKLIIQDMQESNSWQIPAKKYVDLYYAALATNNSK</sequence>
<keyword evidence="6 7" id="KW-0320">Glycogen biosynthesis</keyword>
<dbReference type="PANTHER" id="PTHR45825:SF11">
    <property type="entry name" value="ALPHA AMYLASE DOMAIN-CONTAINING PROTEIN"/>
    <property type="match status" value="1"/>
</dbReference>
<feature type="domain" description="Glycosyl transferase family 1" evidence="8">
    <location>
        <begin position="309"/>
        <end position="465"/>
    </location>
</feature>
<dbReference type="EC" id="2.4.1.21" evidence="7"/>
<dbReference type="SUPFAM" id="SSF53756">
    <property type="entry name" value="UDP-Glycosyltransferase/glycogen phosphorylase"/>
    <property type="match status" value="1"/>
</dbReference>
<feature type="binding site" evidence="7">
    <location>
        <position position="18"/>
    </location>
    <ligand>
        <name>ADP-alpha-D-glucose</name>
        <dbReference type="ChEBI" id="CHEBI:57498"/>
    </ligand>
</feature>
<dbReference type="Pfam" id="PF08323">
    <property type="entry name" value="Glyco_transf_5"/>
    <property type="match status" value="1"/>
</dbReference>
<evidence type="ECO:0000256" key="4">
    <source>
        <dbReference type="ARBA" id="ARBA00022676"/>
    </source>
</evidence>
<dbReference type="NCBIfam" id="TIGR02095">
    <property type="entry name" value="glgA"/>
    <property type="match status" value="1"/>
</dbReference>
<evidence type="ECO:0000256" key="3">
    <source>
        <dbReference type="ARBA" id="ARBA00010281"/>
    </source>
</evidence>
<reference evidence="11" key="1">
    <citation type="submission" date="2017-09" db="EMBL/GenBank/DDBJ databases">
        <title>Depth-based differentiation of microbial function through sediment-hosted aquifers and enrichment of novel symbionts in the deep terrestrial subsurface.</title>
        <authorList>
            <person name="Probst A.J."/>
            <person name="Ladd B."/>
            <person name="Jarett J.K."/>
            <person name="Geller-Mcgrath D.E."/>
            <person name="Sieber C.M.K."/>
            <person name="Emerson J.B."/>
            <person name="Anantharaman K."/>
            <person name="Thomas B.C."/>
            <person name="Malmstrom R."/>
            <person name="Stieglmeier M."/>
            <person name="Klingl A."/>
            <person name="Woyke T."/>
            <person name="Ryan C.M."/>
            <person name="Banfield J.F."/>
        </authorList>
    </citation>
    <scope>NUCLEOTIDE SEQUENCE [LARGE SCALE GENOMIC DNA]</scope>
</reference>
<dbReference type="UniPathway" id="UPA00164"/>
<evidence type="ECO:0000313" key="11">
    <source>
        <dbReference type="Proteomes" id="UP000229335"/>
    </source>
</evidence>
<evidence type="ECO:0000256" key="1">
    <source>
        <dbReference type="ARBA" id="ARBA00001478"/>
    </source>
</evidence>
<evidence type="ECO:0000259" key="9">
    <source>
        <dbReference type="Pfam" id="PF08323"/>
    </source>
</evidence>
<organism evidence="10 11">
    <name type="scientific">Candidatus Falkowbacteria bacterium CG10_big_fil_rev_8_21_14_0_10_43_11</name>
    <dbReference type="NCBI Taxonomy" id="1974568"/>
    <lineage>
        <taxon>Bacteria</taxon>
        <taxon>Candidatus Falkowiibacteriota</taxon>
    </lineage>
</organism>
<gene>
    <name evidence="7" type="primary">glgA</name>
    <name evidence="10" type="ORF">COU00_02645</name>
</gene>
<dbReference type="AlphaFoldDB" id="A0A2M6WLX1"/>
<evidence type="ECO:0000256" key="2">
    <source>
        <dbReference type="ARBA" id="ARBA00002764"/>
    </source>
</evidence>
<comment type="similarity">
    <text evidence="3 7">Belongs to the glycosyltransferase 1 family. Bacterial/plant glycogen synthase subfamily.</text>
</comment>
<protein>
    <recommendedName>
        <fullName evidence="7">Glycogen synthase</fullName>
        <ecNumber evidence="7">2.4.1.21</ecNumber>
    </recommendedName>
    <alternativeName>
        <fullName evidence="7">Starch [bacterial glycogen] synthase</fullName>
    </alternativeName>
</protein>
<dbReference type="PANTHER" id="PTHR45825">
    <property type="entry name" value="GRANULE-BOUND STARCH SYNTHASE 1, CHLOROPLASTIC/AMYLOPLASTIC"/>
    <property type="match status" value="1"/>
</dbReference>
<dbReference type="InterPro" id="IPR001296">
    <property type="entry name" value="Glyco_trans_1"/>
</dbReference>
<evidence type="ECO:0000313" key="10">
    <source>
        <dbReference type="EMBL" id="PIT93756.1"/>
    </source>
</evidence>
<comment type="caution">
    <text evidence="10">The sequence shown here is derived from an EMBL/GenBank/DDBJ whole genome shotgun (WGS) entry which is preliminary data.</text>
</comment>
<evidence type="ECO:0000259" key="8">
    <source>
        <dbReference type="Pfam" id="PF00534"/>
    </source>
</evidence>
<proteinExistence type="inferred from homology"/>
<comment type="pathway">
    <text evidence="7">Glycan biosynthesis; glycogen biosynthesis.</text>
</comment>
<evidence type="ECO:0000256" key="7">
    <source>
        <dbReference type="HAMAP-Rule" id="MF_00484"/>
    </source>
</evidence>
<keyword evidence="4 7" id="KW-0328">Glycosyltransferase</keyword>
<dbReference type="Proteomes" id="UP000229335">
    <property type="component" value="Unassembled WGS sequence"/>
</dbReference>
<dbReference type="GO" id="GO:0005978">
    <property type="term" value="P:glycogen biosynthetic process"/>
    <property type="evidence" value="ECO:0007669"/>
    <property type="project" value="UniProtKB-UniRule"/>
</dbReference>
<dbReference type="GO" id="GO:0009011">
    <property type="term" value="F:alpha-1,4-glucan glucosyltransferase (ADP-glucose donor) activity"/>
    <property type="evidence" value="ECO:0007669"/>
    <property type="project" value="UniProtKB-UniRule"/>
</dbReference>
<evidence type="ECO:0000256" key="5">
    <source>
        <dbReference type="ARBA" id="ARBA00022679"/>
    </source>
</evidence>
<dbReference type="HAMAP" id="MF_00484">
    <property type="entry name" value="Glycogen_synth"/>
    <property type="match status" value="1"/>
</dbReference>
<evidence type="ECO:0000256" key="6">
    <source>
        <dbReference type="ARBA" id="ARBA00023056"/>
    </source>
</evidence>
<name>A0A2M6WLX1_9BACT</name>
<comment type="catalytic activity">
    <reaction evidence="1 7">
        <text>[(1-&gt;4)-alpha-D-glucosyl](n) + ADP-alpha-D-glucose = [(1-&gt;4)-alpha-D-glucosyl](n+1) + ADP + H(+)</text>
        <dbReference type="Rhea" id="RHEA:18189"/>
        <dbReference type="Rhea" id="RHEA-COMP:9584"/>
        <dbReference type="Rhea" id="RHEA-COMP:9587"/>
        <dbReference type="ChEBI" id="CHEBI:15378"/>
        <dbReference type="ChEBI" id="CHEBI:15444"/>
        <dbReference type="ChEBI" id="CHEBI:57498"/>
        <dbReference type="ChEBI" id="CHEBI:456216"/>
        <dbReference type="EC" id="2.4.1.21"/>
    </reaction>
</comment>
<feature type="domain" description="Starch synthase catalytic" evidence="9">
    <location>
        <begin position="5"/>
        <end position="251"/>
    </location>
</feature>
<dbReference type="CDD" id="cd03791">
    <property type="entry name" value="GT5_Glycogen_synthase_DULL1-like"/>
    <property type="match status" value="1"/>
</dbReference>
<dbReference type="InterPro" id="IPR011835">
    <property type="entry name" value="GS/SS"/>
</dbReference>
<accession>A0A2M6WLX1</accession>
<dbReference type="EMBL" id="PFAS01000045">
    <property type="protein sequence ID" value="PIT93756.1"/>
    <property type="molecule type" value="Genomic_DNA"/>
</dbReference>